<feature type="transmembrane region" description="Helical" evidence="1">
    <location>
        <begin position="52"/>
        <end position="71"/>
    </location>
</feature>
<feature type="transmembrane region" description="Helical" evidence="1">
    <location>
        <begin position="277"/>
        <end position="299"/>
    </location>
</feature>
<name>A0A644VJN2_9ZZZZ</name>
<evidence type="ECO:0000256" key="1">
    <source>
        <dbReference type="SAM" id="Phobius"/>
    </source>
</evidence>
<dbReference type="AlphaFoldDB" id="A0A644VJN2"/>
<dbReference type="Pfam" id="PF13687">
    <property type="entry name" value="DUF4153"/>
    <property type="match status" value="1"/>
</dbReference>
<keyword evidence="1" id="KW-0812">Transmembrane</keyword>
<feature type="transmembrane region" description="Helical" evidence="1">
    <location>
        <begin position="239"/>
        <end position="257"/>
    </location>
</feature>
<keyword evidence="1" id="KW-0472">Membrane</keyword>
<feature type="transmembrane region" description="Helical" evidence="1">
    <location>
        <begin position="311"/>
        <end position="336"/>
    </location>
</feature>
<feature type="transmembrane region" description="Helical" evidence="1">
    <location>
        <begin position="380"/>
        <end position="400"/>
    </location>
</feature>
<comment type="caution">
    <text evidence="2">The sequence shown here is derived from an EMBL/GenBank/DDBJ whole genome shotgun (WGS) entry which is preliminary data.</text>
</comment>
<organism evidence="2">
    <name type="scientific">bioreactor metagenome</name>
    <dbReference type="NCBI Taxonomy" id="1076179"/>
    <lineage>
        <taxon>unclassified sequences</taxon>
        <taxon>metagenomes</taxon>
        <taxon>ecological metagenomes</taxon>
    </lineage>
</organism>
<reference evidence="2" key="1">
    <citation type="submission" date="2019-08" db="EMBL/GenBank/DDBJ databases">
        <authorList>
            <person name="Kucharzyk K."/>
            <person name="Murdoch R.W."/>
            <person name="Higgins S."/>
            <person name="Loffler F."/>
        </authorList>
    </citation>
    <scope>NUCLEOTIDE SEQUENCE</scope>
</reference>
<protein>
    <submittedName>
        <fullName evidence="2">Uncharacterized protein</fullName>
    </submittedName>
</protein>
<keyword evidence="1" id="KW-1133">Transmembrane helix</keyword>
<feature type="transmembrane region" description="Helical" evidence="1">
    <location>
        <begin position="5"/>
        <end position="22"/>
    </location>
</feature>
<dbReference type="InterPro" id="IPR025291">
    <property type="entry name" value="DUF4153"/>
</dbReference>
<feature type="transmembrane region" description="Helical" evidence="1">
    <location>
        <begin position="77"/>
        <end position="96"/>
    </location>
</feature>
<sequence length="500" mass="58400">MKRKQFLALTLIIAGIFTLLFYRNSIGINLTIFEWVLIPVMLFVNKPNKLNFLSKSILVTLILSSIMVTVINTPWTIFINFVLLFSFSTLLTFKGFRSYIHALGESFIRLFTTHFSSQNYSDKNKDDIKLTNLFTKILLYGIVPLATILIFLLMYFNASSKFASTVEPLFNYIGRFFENLNITIVLIFILGVIVANVLLRKSKPIGLWDMDISSKDDLERKRIRHFLTFKTTGLKTQNIMGIITLIALNVLILIFNITDIQSVWFFTWEGDFLKEFVHQGTWILIFAILCSSLIALFLFKDNLNFYSKNRLIKSLTIAWIAQNIVMAISVIIRNYWYMTYFGLAYKRIAVLFFLILAIIGLITIIIKITKKKTAFYLLKTNSFAAIIVIAISSFVDWNVVIAKYNFNNYEKSFVEYRFMANLEDSALPYTIKTKEELKTIDSLQNKALPTITSYSYFWDSEKYFEMMELKKSDFIKRYQTQKPLEWNLSDYITYKKLKNK</sequence>
<proteinExistence type="predicted"/>
<accession>A0A644VJN2</accession>
<feature type="transmembrane region" description="Helical" evidence="1">
    <location>
        <begin position="348"/>
        <end position="368"/>
    </location>
</feature>
<feature type="transmembrane region" description="Helical" evidence="1">
    <location>
        <begin position="176"/>
        <end position="199"/>
    </location>
</feature>
<feature type="transmembrane region" description="Helical" evidence="1">
    <location>
        <begin position="137"/>
        <end position="156"/>
    </location>
</feature>
<dbReference type="EMBL" id="VSSQ01000332">
    <property type="protein sequence ID" value="MPL91526.1"/>
    <property type="molecule type" value="Genomic_DNA"/>
</dbReference>
<feature type="transmembrane region" description="Helical" evidence="1">
    <location>
        <begin position="28"/>
        <end position="45"/>
    </location>
</feature>
<evidence type="ECO:0000313" key="2">
    <source>
        <dbReference type="EMBL" id="MPL91526.1"/>
    </source>
</evidence>
<gene>
    <name evidence="2" type="ORF">SDC9_37601</name>
</gene>